<dbReference type="Proteomes" id="UP000633943">
    <property type="component" value="Unassembled WGS sequence"/>
</dbReference>
<evidence type="ECO:0000313" key="4">
    <source>
        <dbReference type="EMBL" id="NMG17053.1"/>
    </source>
</evidence>
<comment type="caution">
    <text evidence="4">The sequence shown here is derived from an EMBL/GenBank/DDBJ whole genome shotgun (WGS) entry which is preliminary data.</text>
</comment>
<feature type="region of interest" description="Disordered" evidence="3">
    <location>
        <begin position="141"/>
        <end position="172"/>
    </location>
</feature>
<dbReference type="Gene3D" id="3.90.220.20">
    <property type="entry name" value="DNA methylase specificity domains"/>
    <property type="match status" value="1"/>
</dbReference>
<evidence type="ECO:0000256" key="3">
    <source>
        <dbReference type="SAM" id="MobiDB-lite"/>
    </source>
</evidence>
<evidence type="ECO:0000256" key="2">
    <source>
        <dbReference type="ARBA" id="ARBA00023125"/>
    </source>
</evidence>
<evidence type="ECO:0008006" key="6">
    <source>
        <dbReference type="Google" id="ProtNLM"/>
    </source>
</evidence>
<reference evidence="4 5" key="1">
    <citation type="submission" date="2019-12" db="EMBL/GenBank/DDBJ databases">
        <title>Comparative genomics gives insights into the taxonomy of the Azoarcus-Aromatoleum group and reveals separate origins of nif in the plant-associated Azoarcus and non-plant-associated Aromatoleum sub-groups.</title>
        <authorList>
            <person name="Lafos M."/>
            <person name="Maluk M."/>
            <person name="Batista M."/>
            <person name="Junghare M."/>
            <person name="Carmona M."/>
            <person name="Faoro H."/>
            <person name="Cruz L.M."/>
            <person name="Battistoni F."/>
            <person name="De Souza E."/>
            <person name="Pedrosa F."/>
            <person name="Chen W.-M."/>
            <person name="Poole P.S."/>
            <person name="Dixon R.A."/>
            <person name="James E.K."/>
        </authorList>
    </citation>
    <scope>NUCLEOTIDE SEQUENCE [LARGE SCALE GENOMIC DNA]</scope>
    <source>
        <strain evidence="4 5">PbN1</strain>
    </source>
</reference>
<evidence type="ECO:0000256" key="1">
    <source>
        <dbReference type="ARBA" id="ARBA00022747"/>
    </source>
</evidence>
<dbReference type="SUPFAM" id="SSF116734">
    <property type="entry name" value="DNA methylase specificity domain"/>
    <property type="match status" value="1"/>
</dbReference>
<feature type="compositionally biased region" description="Polar residues" evidence="3">
    <location>
        <begin position="161"/>
        <end position="172"/>
    </location>
</feature>
<keyword evidence="1" id="KW-0680">Restriction system</keyword>
<dbReference type="RefSeq" id="WP_169203602.1">
    <property type="nucleotide sequence ID" value="NZ_CP059467.1"/>
</dbReference>
<dbReference type="EMBL" id="WTVP01000057">
    <property type="protein sequence ID" value="NMG17053.1"/>
    <property type="molecule type" value="Genomic_DNA"/>
</dbReference>
<protein>
    <recommendedName>
        <fullName evidence="6">Type I restriction modification DNA specificity domain-containing protein</fullName>
    </recommendedName>
</protein>
<organism evidence="4 5">
    <name type="scientific">Aromatoleum bremense</name>
    <dbReference type="NCBI Taxonomy" id="76115"/>
    <lineage>
        <taxon>Bacteria</taxon>
        <taxon>Pseudomonadati</taxon>
        <taxon>Pseudomonadota</taxon>
        <taxon>Betaproteobacteria</taxon>
        <taxon>Rhodocyclales</taxon>
        <taxon>Rhodocyclaceae</taxon>
        <taxon>Aromatoleum</taxon>
    </lineage>
</organism>
<evidence type="ECO:0000313" key="5">
    <source>
        <dbReference type="Proteomes" id="UP000633943"/>
    </source>
</evidence>
<sequence>MAKARLDQGGRLGLSNIKAWEGAMALAGDEHERCIASHRYITCVPDPALATAGFLVYYLLSEDGLEKGGLASPGTADRNRTLGLGNLGKIEMPVPPLAKQQTFNRLKAEVAVLKAKHAAICQTNAALLPATRGAGVCHRSIDMNRSKKSQPNWTDVKARTSRPNSPTSIASD</sequence>
<name>A0ABX1NYD6_9RHOO</name>
<accession>A0ABX1NYD6</accession>
<dbReference type="InterPro" id="IPR044946">
    <property type="entry name" value="Restrct_endonuc_typeI_TRD_sf"/>
</dbReference>
<gene>
    <name evidence="4" type="ORF">GPA24_16235</name>
</gene>
<keyword evidence="5" id="KW-1185">Reference proteome</keyword>
<keyword evidence="2" id="KW-0238">DNA-binding</keyword>
<proteinExistence type="predicted"/>